<dbReference type="AlphaFoldDB" id="A0A173V9F2"/>
<evidence type="ECO:0000313" key="2">
    <source>
        <dbReference type="Proteomes" id="UP000095350"/>
    </source>
</evidence>
<dbReference type="EMBL" id="CYXZ01000021">
    <property type="protein sequence ID" value="CUN23420.1"/>
    <property type="molecule type" value="Genomic_DNA"/>
</dbReference>
<name>A0A173V9F2_9FIRM</name>
<dbReference type="STRING" id="166486.ERS852572_02711"/>
<dbReference type="Proteomes" id="UP000095350">
    <property type="component" value="Unassembled WGS sequence"/>
</dbReference>
<accession>A0A173V9F2</accession>
<organism evidence="1 2">
    <name type="scientific">Roseburia intestinalis</name>
    <dbReference type="NCBI Taxonomy" id="166486"/>
    <lineage>
        <taxon>Bacteria</taxon>
        <taxon>Bacillati</taxon>
        <taxon>Bacillota</taxon>
        <taxon>Clostridia</taxon>
        <taxon>Lachnospirales</taxon>
        <taxon>Lachnospiraceae</taxon>
        <taxon>Roseburia</taxon>
    </lineage>
</organism>
<proteinExistence type="predicted"/>
<reference evidence="1 2" key="1">
    <citation type="submission" date="2015-09" db="EMBL/GenBank/DDBJ databases">
        <authorList>
            <consortium name="Pathogen Informatics"/>
        </authorList>
    </citation>
    <scope>NUCLEOTIDE SEQUENCE [LARGE SCALE GENOMIC DNA]</scope>
    <source>
        <strain evidence="1 2">2789STDY5834960</strain>
    </source>
</reference>
<dbReference type="PaxDb" id="166486-ERS852572_02711"/>
<evidence type="ECO:0000313" key="1">
    <source>
        <dbReference type="EMBL" id="CUN23420.1"/>
    </source>
</evidence>
<sequence>MIIKKKRINSLSCLNHVEEGKNLMMVLRDAARFKGILVKLGFSEDLIEGERVLPSMLNPTLKRNAEPFYIKDKTKPKEQYTQTLWWTRHEWAGRGETREVTDFVTIPRERYARIKFEPYSVELFLKYDEQGQLMVMTDFISYCHDNEKLLINTINIFLTNFEECEILTENFENVMPTRTIKLNWEVLPSGDYPWKRMQDDLQKVSAKSSKTAKKLLIDKCEFINSFQPDFRAYGKSGFHGYVIFGFMHRNIYVLESVYPNNATYVFGKNWEELSKLTKAEILKENLQDVRIIHNNNWQQEIRDLLEVA</sequence>
<dbReference type="OrthoDB" id="4775248at2"/>
<gene>
    <name evidence="1" type="ORF">ERS852572_02711</name>
</gene>
<protein>
    <submittedName>
        <fullName evidence="1">Uncharacterized protein</fullName>
    </submittedName>
</protein>
<dbReference type="RefSeq" id="WP_055195118.1">
    <property type="nucleotide sequence ID" value="NZ_CABIYH010000021.1"/>
</dbReference>